<evidence type="ECO:0000256" key="4">
    <source>
        <dbReference type="SAM" id="MobiDB-lite"/>
    </source>
</evidence>
<feature type="domain" description="A20-type" evidence="5">
    <location>
        <begin position="65"/>
        <end position="99"/>
    </location>
</feature>
<dbReference type="PANTHER" id="PTHR23101:SF122">
    <property type="entry name" value="RABAPTIN-5-ASSOCIATED EXCHANGE FACTOR FOR RAB5"/>
    <property type="match status" value="1"/>
</dbReference>
<evidence type="ECO:0000256" key="1">
    <source>
        <dbReference type="ARBA" id="ARBA00022723"/>
    </source>
</evidence>
<keyword evidence="1" id="KW-0479">Metal-binding</keyword>
<dbReference type="GO" id="GO:0008270">
    <property type="term" value="F:zinc ion binding"/>
    <property type="evidence" value="ECO:0007669"/>
    <property type="project" value="UniProtKB-KW"/>
</dbReference>
<dbReference type="SMART" id="SM00259">
    <property type="entry name" value="ZnF_A20"/>
    <property type="match status" value="1"/>
</dbReference>
<feature type="region of interest" description="Disordered" evidence="4">
    <location>
        <begin position="117"/>
        <end position="166"/>
    </location>
</feature>
<evidence type="ECO:0000313" key="8">
    <source>
        <dbReference type="Proteomes" id="UP000827892"/>
    </source>
</evidence>
<evidence type="ECO:0000313" key="7">
    <source>
        <dbReference type="EMBL" id="ULT99936.1"/>
    </source>
</evidence>
<evidence type="ECO:0000256" key="3">
    <source>
        <dbReference type="ARBA" id="ARBA00022833"/>
    </source>
</evidence>
<accession>A0AAE9IND1</accession>
<gene>
    <name evidence="7" type="ORF">L3Y34_000895</name>
</gene>
<protein>
    <recommendedName>
        <fullName evidence="9">Protein CBR-RABX-5</fullName>
    </recommendedName>
</protein>
<dbReference type="Gene3D" id="1.20.1050.80">
    <property type="entry name" value="VPS9 domain"/>
    <property type="match status" value="1"/>
</dbReference>
<dbReference type="InterPro" id="IPR041545">
    <property type="entry name" value="DUF5601"/>
</dbReference>
<dbReference type="SUPFAM" id="SSF109993">
    <property type="entry name" value="VPS9 domain"/>
    <property type="match status" value="1"/>
</dbReference>
<dbReference type="PANTHER" id="PTHR23101">
    <property type="entry name" value="RAB GDP/GTP EXCHANGE FACTOR"/>
    <property type="match status" value="1"/>
</dbReference>
<dbReference type="Pfam" id="PF02204">
    <property type="entry name" value="VPS9"/>
    <property type="match status" value="1"/>
</dbReference>
<proteinExistence type="predicted"/>
<keyword evidence="2" id="KW-0863">Zinc-finger</keyword>
<evidence type="ECO:0008006" key="9">
    <source>
        <dbReference type="Google" id="ProtNLM"/>
    </source>
</evidence>
<dbReference type="SMART" id="SM00167">
    <property type="entry name" value="VPS9"/>
    <property type="match status" value="1"/>
</dbReference>
<evidence type="ECO:0000256" key="2">
    <source>
        <dbReference type="ARBA" id="ARBA00022771"/>
    </source>
</evidence>
<dbReference type="EMBL" id="CP090893">
    <property type="protein sequence ID" value="ULT99936.1"/>
    <property type="molecule type" value="Genomic_DNA"/>
</dbReference>
<feature type="compositionally biased region" description="Basic and acidic residues" evidence="4">
    <location>
        <begin position="117"/>
        <end position="128"/>
    </location>
</feature>
<dbReference type="InterPro" id="IPR045046">
    <property type="entry name" value="Vps9-like"/>
</dbReference>
<dbReference type="Pfam" id="PF01754">
    <property type="entry name" value="zf-A20"/>
    <property type="match status" value="1"/>
</dbReference>
<dbReference type="InterPro" id="IPR037191">
    <property type="entry name" value="VPS9_dom_sf"/>
</dbReference>
<dbReference type="GO" id="GO:0005085">
    <property type="term" value="F:guanyl-nucleotide exchange factor activity"/>
    <property type="evidence" value="ECO:0007669"/>
    <property type="project" value="InterPro"/>
</dbReference>
<dbReference type="SUPFAM" id="SSF57716">
    <property type="entry name" value="Glucocorticoid receptor-like (DNA-binding domain)"/>
    <property type="match status" value="1"/>
</dbReference>
<dbReference type="InterPro" id="IPR002653">
    <property type="entry name" value="Znf_A20"/>
</dbReference>
<name>A0AAE9IND1_CAEBR</name>
<dbReference type="Gene3D" id="1.10.246.120">
    <property type="match status" value="1"/>
</dbReference>
<feature type="compositionally biased region" description="Low complexity" evidence="4">
    <location>
        <begin position="137"/>
        <end position="157"/>
    </location>
</feature>
<dbReference type="AlphaFoldDB" id="A0AAE9IND1"/>
<dbReference type="GO" id="GO:0016192">
    <property type="term" value="P:vesicle-mediated transport"/>
    <property type="evidence" value="ECO:0007669"/>
    <property type="project" value="InterPro"/>
</dbReference>
<dbReference type="GO" id="GO:0003677">
    <property type="term" value="F:DNA binding"/>
    <property type="evidence" value="ECO:0007669"/>
    <property type="project" value="InterPro"/>
</dbReference>
<feature type="domain" description="VPS9" evidence="6">
    <location>
        <begin position="268"/>
        <end position="410"/>
    </location>
</feature>
<evidence type="ECO:0000259" key="5">
    <source>
        <dbReference type="PROSITE" id="PS51036"/>
    </source>
</evidence>
<dbReference type="PROSITE" id="PS51205">
    <property type="entry name" value="VPS9"/>
    <property type="match status" value="1"/>
</dbReference>
<sequence length="563" mass="63234">MKELSSTHETSRECDSAHCFFLVYNPVHCFYTRAKGAEPGISTQRVMSDKHGEEDESKKAKMHLKANDLLCVNGCGFYGTPQWENRCSKCWRAHQNELKKSQDFAKNKSLLSFDQFQERRKSTTESKSRGIKNLFKTSPIPESGTSSPTSTSPSSTPTRRRDLSPDSLEARKQFSDFLVANLSTAMAQEIARSVKNAVNKISEMRLNSEDMSDLVISYYQYLGDRIGVHSYFNSPDCKVKVEDVMDQVEKYISTCCYAMFFCASHDEEVADMSLQDRIRSLHWVTAGFLETKLVFKKQNVRDKVDEAITELIEINAKKSAFEKLDCLTRSCKAIFEALKESESSTSADEFLPTLIYILFRGNPPLIQSNVKFISRFAVPARLMSGEAAYFFTNLSCALEFARNMNHESLQMEKAEFEAYTSGHMAPPLSVLNSACNQAMYVLEGTIETIATVAKKAEDLLKNLTGVDKKSDDDLEKMLILIKETVDIFPTDEYIQMKESIFAEEQETADLLVSLSRQSSESGRGTLSTSADNTQPSTPQPQLDPSFESPLATAIVQKEATDSN</sequence>
<dbReference type="Pfam" id="PF18151">
    <property type="entry name" value="DUF5601"/>
    <property type="match status" value="1"/>
</dbReference>
<organism evidence="7 8">
    <name type="scientific">Caenorhabditis briggsae</name>
    <dbReference type="NCBI Taxonomy" id="6238"/>
    <lineage>
        <taxon>Eukaryota</taxon>
        <taxon>Metazoa</taxon>
        <taxon>Ecdysozoa</taxon>
        <taxon>Nematoda</taxon>
        <taxon>Chromadorea</taxon>
        <taxon>Rhabditida</taxon>
        <taxon>Rhabditina</taxon>
        <taxon>Rhabditomorpha</taxon>
        <taxon>Rhabditoidea</taxon>
        <taxon>Rhabditidae</taxon>
        <taxon>Peloderinae</taxon>
        <taxon>Caenorhabditis</taxon>
    </lineage>
</organism>
<reference evidence="7 8" key="1">
    <citation type="submission" date="2022-05" db="EMBL/GenBank/DDBJ databases">
        <title>Chromosome-level reference genomes for two strains of Caenorhabditis briggsae: an improved platform for comparative genomics.</title>
        <authorList>
            <person name="Stevens L."/>
            <person name="Andersen E.C."/>
        </authorList>
    </citation>
    <scope>NUCLEOTIDE SEQUENCE [LARGE SCALE GENOMIC DNA]</scope>
    <source>
        <strain evidence="7">QX1410_ONT</strain>
        <tissue evidence="7">Whole-organism</tissue>
    </source>
</reference>
<dbReference type="PROSITE" id="PS51036">
    <property type="entry name" value="ZF_A20"/>
    <property type="match status" value="1"/>
</dbReference>
<keyword evidence="3" id="KW-0862">Zinc</keyword>
<feature type="compositionally biased region" description="Polar residues" evidence="4">
    <location>
        <begin position="514"/>
        <end position="542"/>
    </location>
</feature>
<dbReference type="Gene3D" id="1.20.5.4770">
    <property type="match status" value="1"/>
</dbReference>
<evidence type="ECO:0000259" key="6">
    <source>
        <dbReference type="PROSITE" id="PS51205"/>
    </source>
</evidence>
<dbReference type="Proteomes" id="UP000827892">
    <property type="component" value="Chromosome III"/>
</dbReference>
<feature type="region of interest" description="Disordered" evidence="4">
    <location>
        <begin position="514"/>
        <end position="549"/>
    </location>
</feature>
<dbReference type="InterPro" id="IPR003123">
    <property type="entry name" value="VPS9"/>
</dbReference>